<dbReference type="RefSeq" id="WP_113933277.1">
    <property type="nucleotide sequence ID" value="NZ_JACCEU010000003.1"/>
</dbReference>
<dbReference type="EMBL" id="QNRQ01000005">
    <property type="protein sequence ID" value="RBP39309.1"/>
    <property type="molecule type" value="Genomic_DNA"/>
</dbReference>
<sequence>MSTLPCAADNLAMTEYDAEALFDQAINLAYETFDDPTDGHITGVYAWLVWCAQRGAQADCVTVH</sequence>
<gene>
    <name evidence="1" type="ORF">DFR37_105101</name>
</gene>
<protein>
    <submittedName>
        <fullName evidence="1">Uncharacterized protein</fullName>
    </submittedName>
</protein>
<organism evidence="1 2">
    <name type="scientific">Eoetvoesiella caeni</name>
    <dbReference type="NCBI Taxonomy" id="645616"/>
    <lineage>
        <taxon>Bacteria</taxon>
        <taxon>Pseudomonadati</taxon>
        <taxon>Pseudomonadota</taxon>
        <taxon>Betaproteobacteria</taxon>
        <taxon>Burkholderiales</taxon>
        <taxon>Alcaligenaceae</taxon>
        <taxon>Eoetvoesiella</taxon>
    </lineage>
</organism>
<accession>A0A366HAH4</accession>
<proteinExistence type="predicted"/>
<reference evidence="1 2" key="1">
    <citation type="submission" date="2018-06" db="EMBL/GenBank/DDBJ databases">
        <title>Genomic Encyclopedia of Type Strains, Phase IV (KMG-IV): sequencing the most valuable type-strain genomes for metagenomic binning, comparative biology and taxonomic classification.</title>
        <authorList>
            <person name="Goeker M."/>
        </authorList>
    </citation>
    <scope>NUCLEOTIDE SEQUENCE [LARGE SCALE GENOMIC DNA]</scope>
    <source>
        <strain evidence="1 2">DSM 25520</strain>
    </source>
</reference>
<dbReference type="Proteomes" id="UP000253628">
    <property type="component" value="Unassembled WGS sequence"/>
</dbReference>
<keyword evidence="2" id="KW-1185">Reference proteome</keyword>
<name>A0A366HAH4_9BURK</name>
<evidence type="ECO:0000313" key="2">
    <source>
        <dbReference type="Proteomes" id="UP000253628"/>
    </source>
</evidence>
<evidence type="ECO:0000313" key="1">
    <source>
        <dbReference type="EMBL" id="RBP39309.1"/>
    </source>
</evidence>
<dbReference type="OrthoDB" id="8688423at2"/>
<comment type="caution">
    <text evidence="1">The sequence shown here is derived from an EMBL/GenBank/DDBJ whole genome shotgun (WGS) entry which is preliminary data.</text>
</comment>
<dbReference type="AlphaFoldDB" id="A0A366HAH4"/>